<organism evidence="1 2">
    <name type="scientific">Entomophthora muscae</name>
    <dbReference type="NCBI Taxonomy" id="34485"/>
    <lineage>
        <taxon>Eukaryota</taxon>
        <taxon>Fungi</taxon>
        <taxon>Fungi incertae sedis</taxon>
        <taxon>Zoopagomycota</taxon>
        <taxon>Entomophthoromycotina</taxon>
        <taxon>Entomophthoromycetes</taxon>
        <taxon>Entomophthorales</taxon>
        <taxon>Entomophthoraceae</taxon>
        <taxon>Entomophthora</taxon>
    </lineage>
</organism>
<keyword evidence="2" id="KW-1185">Reference proteome</keyword>
<protein>
    <submittedName>
        <fullName evidence="1">Uncharacterized protein</fullName>
    </submittedName>
</protein>
<reference evidence="1" key="1">
    <citation type="submission" date="2022-04" db="EMBL/GenBank/DDBJ databases">
        <title>Genome of the entomopathogenic fungus Entomophthora muscae.</title>
        <authorList>
            <person name="Elya C."/>
            <person name="Lovett B.R."/>
            <person name="Lee E."/>
            <person name="Macias A.M."/>
            <person name="Hajek A.E."/>
            <person name="De Bivort B.L."/>
            <person name="Kasson M.T."/>
            <person name="De Fine Licht H.H."/>
            <person name="Stajich J.E."/>
        </authorList>
    </citation>
    <scope>NUCLEOTIDE SEQUENCE</scope>
    <source>
        <strain evidence="1">Berkeley</strain>
    </source>
</reference>
<dbReference type="EMBL" id="QTSX02000712">
    <property type="protein sequence ID" value="KAJ9086727.1"/>
    <property type="molecule type" value="Genomic_DNA"/>
</dbReference>
<sequence length="487" mass="54405">MPNSKQPVIVGGGPVGLLTALYLAIRLDADRKPLYPRILVLEKRGDLREENNKESYSKQEYNVVISYRGLQSISGIPGLLEVMMDAGISYSRMQNCIRSDELGNGLVVHTQGDKISIGRNKVVQILLDFIQQNFSSQIAISFGKAVVDIDFKQQKIYALPASRARHPFESTQEAEVIDFSALIGTDGSRSIVGEKLRRSVTEISYSCQPHPEPYISARISHEDLKSANIDFHPATMYTVQPRTKGISLISLPNHDSLGVNLVFEHRKNPEDCLFSNLSDSFKLRDFFINSFPTLGQVLYNSFAMKLGVTELNTLQQLNIPKNYFLTTKYSQFHHPTNPALILGDAAHTMPPTVGQGINCGFGDVYYLSAVLDQTHDDWSKAPALFNEKRQPEAEAVQKLSQFVLSERGRFVFGLRLGFEVGRSILARRLPSGWIQLPVTQLLSHTNVPYSQVLRARQSQFATGCVVLLSAISSVGYMAFKATKRFWV</sequence>
<gene>
    <name evidence="1" type="ORF">DSO57_1000985</name>
</gene>
<proteinExistence type="predicted"/>
<accession>A0ACC2UIZ4</accession>
<evidence type="ECO:0000313" key="2">
    <source>
        <dbReference type="Proteomes" id="UP001165960"/>
    </source>
</evidence>
<dbReference type="Proteomes" id="UP001165960">
    <property type="component" value="Unassembled WGS sequence"/>
</dbReference>
<name>A0ACC2UIZ4_9FUNG</name>
<evidence type="ECO:0000313" key="1">
    <source>
        <dbReference type="EMBL" id="KAJ9086727.1"/>
    </source>
</evidence>
<comment type="caution">
    <text evidence="1">The sequence shown here is derived from an EMBL/GenBank/DDBJ whole genome shotgun (WGS) entry which is preliminary data.</text>
</comment>